<organism evidence="2 3">
    <name type="scientific">Pigmentiphaga humi</name>
    <dbReference type="NCBI Taxonomy" id="2478468"/>
    <lineage>
        <taxon>Bacteria</taxon>
        <taxon>Pseudomonadati</taxon>
        <taxon>Pseudomonadota</taxon>
        <taxon>Betaproteobacteria</taxon>
        <taxon>Burkholderiales</taxon>
        <taxon>Alcaligenaceae</taxon>
        <taxon>Pigmentiphaga</taxon>
    </lineage>
</organism>
<dbReference type="InterPro" id="IPR025166">
    <property type="entry name" value="Integrase_DNA_bind_dom"/>
</dbReference>
<gene>
    <name evidence="2" type="ORF">PIGHUM_02916</name>
</gene>
<name>A0A3P4B3F9_9BURK</name>
<evidence type="ECO:0000259" key="1">
    <source>
        <dbReference type="Pfam" id="PF13356"/>
    </source>
</evidence>
<dbReference type="InterPro" id="IPR038488">
    <property type="entry name" value="Integrase_DNA-bd_sf"/>
</dbReference>
<reference evidence="2 3" key="1">
    <citation type="submission" date="2018-10" db="EMBL/GenBank/DDBJ databases">
        <authorList>
            <person name="Criscuolo A."/>
        </authorList>
    </citation>
    <scope>NUCLEOTIDE SEQUENCE [LARGE SCALE GENOMIC DNA]</scope>
    <source>
        <strain evidence="2">DnA1</strain>
    </source>
</reference>
<proteinExistence type="predicted"/>
<accession>A0A3P4B3F9</accession>
<evidence type="ECO:0000313" key="3">
    <source>
        <dbReference type="Proteomes" id="UP000277294"/>
    </source>
</evidence>
<dbReference type="AlphaFoldDB" id="A0A3P4B3F9"/>
<keyword evidence="3" id="KW-1185">Reference proteome</keyword>
<sequence length="92" mass="10192">MLAGRTREMGLGALSIVPLAQARAEAVKCRVLLKDKIDPIEARNAECKAVETAAARSFKIAAISYIDTQRPGWKNAKLPSNERTRWLLMAIR</sequence>
<dbReference type="Gene3D" id="3.30.160.390">
    <property type="entry name" value="Integrase, DNA-binding domain"/>
    <property type="match status" value="1"/>
</dbReference>
<dbReference type="RefSeq" id="WP_246013193.1">
    <property type="nucleotide sequence ID" value="NZ_UWPJ01000023.1"/>
</dbReference>
<dbReference type="EMBL" id="UWPJ01000023">
    <property type="protein sequence ID" value="VCU70837.1"/>
    <property type="molecule type" value="Genomic_DNA"/>
</dbReference>
<protein>
    <recommendedName>
        <fullName evidence="1">Integrase DNA-binding domain-containing protein</fullName>
    </recommendedName>
</protein>
<evidence type="ECO:0000313" key="2">
    <source>
        <dbReference type="EMBL" id="VCU70837.1"/>
    </source>
</evidence>
<feature type="domain" description="Integrase DNA-binding" evidence="1">
    <location>
        <begin position="4"/>
        <end position="46"/>
    </location>
</feature>
<dbReference type="Pfam" id="PF13356">
    <property type="entry name" value="Arm-DNA-bind_3"/>
    <property type="match status" value="1"/>
</dbReference>
<dbReference type="Proteomes" id="UP000277294">
    <property type="component" value="Unassembled WGS sequence"/>
</dbReference>